<reference evidence="10" key="1">
    <citation type="submission" date="2023-06" db="EMBL/GenBank/DDBJ databases">
        <title>Genome-scale phylogeny and comparative genomics of the fungal order Sordariales.</title>
        <authorList>
            <consortium name="Lawrence Berkeley National Laboratory"/>
            <person name="Hensen N."/>
            <person name="Bonometti L."/>
            <person name="Westerberg I."/>
            <person name="Brannstrom I.O."/>
            <person name="Guillou S."/>
            <person name="Cros-Aarteil S."/>
            <person name="Calhoun S."/>
            <person name="Haridas S."/>
            <person name="Kuo A."/>
            <person name="Mondo S."/>
            <person name="Pangilinan J."/>
            <person name="Riley R."/>
            <person name="Labutti K."/>
            <person name="Andreopoulos B."/>
            <person name="Lipzen A."/>
            <person name="Chen C."/>
            <person name="Yanf M."/>
            <person name="Daum C."/>
            <person name="Ng V."/>
            <person name="Clum A."/>
            <person name="Steindorff A."/>
            <person name="Ohm R."/>
            <person name="Martin F."/>
            <person name="Silar P."/>
            <person name="Natvig D."/>
            <person name="Lalanne C."/>
            <person name="Gautier V."/>
            <person name="Ament-Velasquez S.L."/>
            <person name="Kruys A."/>
            <person name="Hutchinson M.I."/>
            <person name="Powell A.J."/>
            <person name="Barry K."/>
            <person name="Miller A.N."/>
            <person name="Grigoriev I.V."/>
            <person name="Debuchy R."/>
            <person name="Gladieux P."/>
            <person name="Thoren M.H."/>
            <person name="Johannesson H."/>
        </authorList>
    </citation>
    <scope>NUCLEOTIDE SEQUENCE</scope>
    <source>
        <strain evidence="10">CBS 606.72</strain>
    </source>
</reference>
<keyword evidence="3 8" id="KW-0732">Signal</keyword>
<evidence type="ECO:0000256" key="6">
    <source>
        <dbReference type="ARBA" id="ARBA00024511"/>
    </source>
</evidence>
<dbReference type="GO" id="GO:0046274">
    <property type="term" value="P:lignin catabolic process"/>
    <property type="evidence" value="ECO:0007669"/>
    <property type="project" value="UniProtKB-KW"/>
</dbReference>
<dbReference type="Pfam" id="PF22244">
    <property type="entry name" value="GCE_fung"/>
    <property type="match status" value="1"/>
</dbReference>
<evidence type="ECO:0000313" key="11">
    <source>
        <dbReference type="Proteomes" id="UP001175000"/>
    </source>
</evidence>
<evidence type="ECO:0000256" key="3">
    <source>
        <dbReference type="ARBA" id="ARBA00022729"/>
    </source>
</evidence>
<evidence type="ECO:0000256" key="4">
    <source>
        <dbReference type="ARBA" id="ARBA00022801"/>
    </source>
</evidence>
<evidence type="ECO:0000256" key="5">
    <source>
        <dbReference type="ARBA" id="ARBA00023185"/>
    </source>
</evidence>
<evidence type="ECO:0000256" key="7">
    <source>
        <dbReference type="ARBA" id="ARBA00026105"/>
    </source>
</evidence>
<dbReference type="GO" id="GO:0052689">
    <property type="term" value="F:carboxylic ester hydrolase activity"/>
    <property type="evidence" value="ECO:0007669"/>
    <property type="project" value="UniProtKB-KW"/>
</dbReference>
<organism evidence="10 11">
    <name type="scientific">Immersiella caudata</name>
    <dbReference type="NCBI Taxonomy" id="314043"/>
    <lineage>
        <taxon>Eukaryota</taxon>
        <taxon>Fungi</taxon>
        <taxon>Dikarya</taxon>
        <taxon>Ascomycota</taxon>
        <taxon>Pezizomycotina</taxon>
        <taxon>Sordariomycetes</taxon>
        <taxon>Sordariomycetidae</taxon>
        <taxon>Sordariales</taxon>
        <taxon>Lasiosphaeriaceae</taxon>
        <taxon>Immersiella</taxon>
    </lineage>
</organism>
<evidence type="ECO:0000256" key="1">
    <source>
        <dbReference type="ARBA" id="ARBA00010092"/>
    </source>
</evidence>
<feature type="signal peptide" evidence="8">
    <location>
        <begin position="1"/>
        <end position="17"/>
    </location>
</feature>
<evidence type="ECO:0000256" key="2">
    <source>
        <dbReference type="ARBA" id="ARBA00022487"/>
    </source>
</evidence>
<evidence type="ECO:0000313" key="10">
    <source>
        <dbReference type="EMBL" id="KAK0613532.1"/>
    </source>
</evidence>
<evidence type="ECO:0000256" key="8">
    <source>
        <dbReference type="SAM" id="SignalP"/>
    </source>
</evidence>
<keyword evidence="11" id="KW-1185">Reference proteome</keyword>
<keyword evidence="2" id="KW-0719">Serine esterase</keyword>
<keyword evidence="4" id="KW-0378">Hydrolase</keyword>
<dbReference type="SUPFAM" id="SSF53474">
    <property type="entry name" value="alpha/beta-Hydrolases"/>
    <property type="match status" value="1"/>
</dbReference>
<keyword evidence="5" id="KW-0439">Lignin degradation</keyword>
<gene>
    <name evidence="10" type="ORF">B0T14DRAFT_539365</name>
</gene>
<protein>
    <recommendedName>
        <fullName evidence="7">(4-O-methyl)-D-glucuronate--lignin esterase</fullName>
        <ecNumber evidence="7">3.1.1.117</ecNumber>
    </recommendedName>
</protein>
<accession>A0AA39WDS9</accession>
<evidence type="ECO:0000259" key="9">
    <source>
        <dbReference type="Pfam" id="PF22244"/>
    </source>
</evidence>
<sequence>MLIVLLILLLRPILGVATSGNEKCSPSDKYEPVSETQLPDPWKFANGKPVVTAADFACRQAEMSKILQQFELGDFPPPPDSLQATCRPSYGEPAMIGIGGVLVPTPPELACIIFANDACAAQSGASSRGRGWFYDLHGSSYSAGALRAWAWAWCVGRIVDGLEQLGAATTGINPARLGITGCSRNGKGALIAGAFEKRITLTVPQESGAGGCPCWRMYDAELNSGRRIIMPPGGGPSPIWSIVSENVWFSQMFNEFVRNISAIPADHHFLPAMVAPRGLFISENNIDWLAPASSTGCMRAGRAIYNGVGVKTSMGFALRGGHNHCMFPAAGEADLLSFINRFLLGKGEPNDVDVSIVQSSLSSWVGRWSAAPNITLSGG</sequence>
<dbReference type="EMBL" id="JAULSU010000006">
    <property type="protein sequence ID" value="KAK0613532.1"/>
    <property type="molecule type" value="Genomic_DNA"/>
</dbReference>
<feature type="domain" description="4-O-methyl-glucuronoyl methylesterase-like" evidence="9">
    <location>
        <begin position="91"/>
        <end position="309"/>
    </location>
</feature>
<name>A0AA39WDS9_9PEZI</name>
<comment type="similarity">
    <text evidence="1">Belongs to the carbohydrate esterase 15 (CE15) family.</text>
</comment>
<comment type="caution">
    <text evidence="10">The sequence shown here is derived from an EMBL/GenBank/DDBJ whole genome shotgun (WGS) entry which is preliminary data.</text>
</comment>
<proteinExistence type="inferred from homology"/>
<dbReference type="Proteomes" id="UP001175000">
    <property type="component" value="Unassembled WGS sequence"/>
</dbReference>
<dbReference type="InterPro" id="IPR054579">
    <property type="entry name" value="GCE-like_dom"/>
</dbReference>
<dbReference type="EC" id="3.1.1.117" evidence="7"/>
<dbReference type="InterPro" id="IPR029058">
    <property type="entry name" value="AB_hydrolase_fold"/>
</dbReference>
<dbReference type="Gene3D" id="3.40.50.1820">
    <property type="entry name" value="alpha/beta hydrolase"/>
    <property type="match status" value="1"/>
</dbReference>
<comment type="catalytic activity">
    <reaction evidence="6">
        <text>a 4-O-methyl-alpha-D-glucuronosyl ester derivative + H2O = 4-O-methyl-alpha-D-glucuronate derivative + an alcohol + H(+)</text>
        <dbReference type="Rhea" id="RHEA:67452"/>
        <dbReference type="ChEBI" id="CHEBI:15377"/>
        <dbReference type="ChEBI" id="CHEBI:15378"/>
        <dbReference type="ChEBI" id="CHEBI:30879"/>
        <dbReference type="ChEBI" id="CHEBI:171667"/>
        <dbReference type="ChEBI" id="CHEBI:171668"/>
        <dbReference type="EC" id="3.1.1.117"/>
    </reaction>
    <physiologicalReaction direction="left-to-right" evidence="6">
        <dbReference type="Rhea" id="RHEA:67453"/>
    </physiologicalReaction>
</comment>
<dbReference type="AlphaFoldDB" id="A0AA39WDS9"/>
<feature type="chain" id="PRO_5041383208" description="(4-O-methyl)-D-glucuronate--lignin esterase" evidence="8">
    <location>
        <begin position="18"/>
        <end position="379"/>
    </location>
</feature>